<comment type="caution">
    <text evidence="4">The sequence shown here is derived from an EMBL/GenBank/DDBJ whole genome shotgun (WGS) entry which is preliminary data.</text>
</comment>
<dbReference type="Pfam" id="PF00025">
    <property type="entry name" value="Arf"/>
    <property type="match status" value="1"/>
</dbReference>
<dbReference type="SUPFAM" id="SSF52540">
    <property type="entry name" value="P-loop containing nucleoside triphosphate hydrolases"/>
    <property type="match status" value="1"/>
</dbReference>
<feature type="region of interest" description="Disordered" evidence="3">
    <location>
        <begin position="218"/>
        <end position="244"/>
    </location>
</feature>
<evidence type="ECO:0000256" key="2">
    <source>
        <dbReference type="ARBA" id="ARBA00023134"/>
    </source>
</evidence>
<keyword evidence="1" id="KW-0547">Nucleotide-binding</keyword>
<name>A0A831UDH1_GEOME</name>
<dbReference type="InterPro" id="IPR027417">
    <property type="entry name" value="P-loop_NTPase"/>
</dbReference>
<evidence type="ECO:0000256" key="1">
    <source>
        <dbReference type="ARBA" id="ARBA00022741"/>
    </source>
</evidence>
<sequence>MALFNRTKREINAKIVYFGAPLAGKATTLQFIHRKLKPECRGPVKTMGGRMDRMLFFDFMPPELGEVNDCRVRFHLYTVQGEVADPSSWKTVLKGADGVVFVADASPESSTATVESFEKLKAFLRSYGQDLERLPCVIQCNKGDLPDSLDPGEMVRLLDSGAIPVVRSVARTGEGLLQVLSTVVKGIMGSLRDREPPGAAEPSPVADLHGIAPIPGAAAAEAGPEESAVSPEKSGVTEETRAADVPTLAMGGGVTVTADGTLRIPLAVRWGGGERGYVLSVALSPEIPARDESGE</sequence>
<dbReference type="GO" id="GO:0005525">
    <property type="term" value="F:GTP binding"/>
    <property type="evidence" value="ECO:0007669"/>
    <property type="project" value="UniProtKB-KW"/>
</dbReference>
<dbReference type="Gene3D" id="3.40.50.300">
    <property type="entry name" value="P-loop containing nucleotide triphosphate hydrolases"/>
    <property type="match status" value="1"/>
</dbReference>
<keyword evidence="2" id="KW-0342">GTP-binding</keyword>
<organism evidence="4">
    <name type="scientific">Geobacter metallireducens</name>
    <dbReference type="NCBI Taxonomy" id="28232"/>
    <lineage>
        <taxon>Bacteria</taxon>
        <taxon>Pseudomonadati</taxon>
        <taxon>Thermodesulfobacteriota</taxon>
        <taxon>Desulfuromonadia</taxon>
        <taxon>Geobacterales</taxon>
        <taxon>Geobacteraceae</taxon>
        <taxon>Geobacter</taxon>
    </lineage>
</organism>
<dbReference type="AlphaFoldDB" id="A0A831UDH1"/>
<accession>A0A831UDH1</accession>
<dbReference type="PANTHER" id="PTHR42708">
    <property type="entry name" value="ATP/GTP-BINDING PROTEIN-RELATED"/>
    <property type="match status" value="1"/>
</dbReference>
<proteinExistence type="predicted"/>
<dbReference type="EMBL" id="DSOV01000040">
    <property type="protein sequence ID" value="HEN42457.1"/>
    <property type="molecule type" value="Genomic_DNA"/>
</dbReference>
<dbReference type="GO" id="GO:0003924">
    <property type="term" value="F:GTPase activity"/>
    <property type="evidence" value="ECO:0007669"/>
    <property type="project" value="InterPro"/>
</dbReference>
<dbReference type="InterPro" id="IPR006689">
    <property type="entry name" value="Small_GTPase_ARF/SAR"/>
</dbReference>
<gene>
    <name evidence="4" type="ORF">ENQ87_08775</name>
</gene>
<dbReference type="InterPro" id="IPR052705">
    <property type="entry name" value="Gliding_Motility_GTPase"/>
</dbReference>
<evidence type="ECO:0000256" key="3">
    <source>
        <dbReference type="SAM" id="MobiDB-lite"/>
    </source>
</evidence>
<reference evidence="4" key="1">
    <citation type="journal article" date="2020" name="mSystems">
        <title>Genome- and Community-Level Interaction Insights into Carbon Utilization and Element Cycling Functions of Hydrothermarchaeota in Hydrothermal Sediment.</title>
        <authorList>
            <person name="Zhou Z."/>
            <person name="Liu Y."/>
            <person name="Xu W."/>
            <person name="Pan J."/>
            <person name="Luo Z.H."/>
            <person name="Li M."/>
        </authorList>
    </citation>
    <scope>NUCLEOTIDE SEQUENCE [LARGE SCALE GENOMIC DNA]</scope>
    <source>
        <strain evidence="4">SpSt-349</strain>
    </source>
</reference>
<dbReference type="PANTHER" id="PTHR42708:SF1">
    <property type="entry name" value="GLIDING MOTILITY PROTEIN MGLA"/>
    <property type="match status" value="1"/>
</dbReference>
<protein>
    <submittedName>
        <fullName evidence="4">GTP-binding protein</fullName>
    </submittedName>
</protein>
<evidence type="ECO:0000313" key="4">
    <source>
        <dbReference type="EMBL" id="HEN42457.1"/>
    </source>
</evidence>